<keyword evidence="4" id="KW-0418">Kinase</keyword>
<name>A0A1M5YJB8_9CLOT</name>
<keyword evidence="1" id="KW-0808">Transferase</keyword>
<evidence type="ECO:0000256" key="2">
    <source>
        <dbReference type="ARBA" id="ARBA00022695"/>
    </source>
</evidence>
<dbReference type="GO" id="GO:0016301">
    <property type="term" value="F:kinase activity"/>
    <property type="evidence" value="ECO:0007669"/>
    <property type="project" value="UniProtKB-KW"/>
</dbReference>
<evidence type="ECO:0000313" key="4">
    <source>
        <dbReference type="EMBL" id="SHI12018.1"/>
    </source>
</evidence>
<organism evidence="4 5">
    <name type="scientific">Clostridium collagenovorans DSM 3089</name>
    <dbReference type="NCBI Taxonomy" id="1121306"/>
    <lineage>
        <taxon>Bacteria</taxon>
        <taxon>Bacillati</taxon>
        <taxon>Bacillota</taxon>
        <taxon>Clostridia</taxon>
        <taxon>Eubacteriales</taxon>
        <taxon>Clostridiaceae</taxon>
        <taxon>Clostridium</taxon>
    </lineage>
</organism>
<dbReference type="STRING" id="1121306.SAMN02745196_02990"/>
<reference evidence="4 5" key="1">
    <citation type="submission" date="2016-11" db="EMBL/GenBank/DDBJ databases">
        <authorList>
            <person name="Jaros S."/>
            <person name="Januszkiewicz K."/>
            <person name="Wedrychowicz H."/>
        </authorList>
    </citation>
    <scope>NUCLEOTIDE SEQUENCE [LARGE SCALE GENOMIC DNA]</scope>
    <source>
        <strain evidence="4 5">DSM 3089</strain>
    </source>
</reference>
<dbReference type="InterPro" id="IPR036388">
    <property type="entry name" value="WH-like_DNA-bd_sf"/>
</dbReference>
<dbReference type="Proteomes" id="UP000184526">
    <property type="component" value="Unassembled WGS sequence"/>
</dbReference>
<dbReference type="GO" id="GO:0016779">
    <property type="term" value="F:nucleotidyltransferase activity"/>
    <property type="evidence" value="ECO:0007669"/>
    <property type="project" value="UniProtKB-KW"/>
</dbReference>
<protein>
    <submittedName>
        <fullName evidence="4">Choline kinase</fullName>
    </submittedName>
</protein>
<evidence type="ECO:0000259" key="3">
    <source>
        <dbReference type="Pfam" id="PF12804"/>
    </source>
</evidence>
<dbReference type="RefSeq" id="WP_072832794.1">
    <property type="nucleotide sequence ID" value="NZ_FQXP01000016.1"/>
</dbReference>
<evidence type="ECO:0000256" key="1">
    <source>
        <dbReference type="ARBA" id="ARBA00022679"/>
    </source>
</evidence>
<keyword evidence="5" id="KW-1185">Reference proteome</keyword>
<dbReference type="InterPro" id="IPR036390">
    <property type="entry name" value="WH_DNA-bd_sf"/>
</dbReference>
<dbReference type="SUPFAM" id="SSF53448">
    <property type="entry name" value="Nucleotide-diphospho-sugar transferases"/>
    <property type="match status" value="1"/>
</dbReference>
<sequence length="324" mass="37731">MVEREFKILMLLNYNNTLNQRDLSKESGISLGKVNAIIKNLTKSGYVNKDTVKNSTRYIVTELGLSKLDEKLNEDKNTRLNIHQEKNYNVKSAVILAAGKNEDFEKPVSMLDIEDFIIIDRTVEILRKNNIEKIVIIAGYKSEYFEDHFKNDNDICIVKNKDYIWTGTMYSLASAKEYVDDDFILLESDLVFEERAIKEICDYSQRDCIILTKESGTDDEAFVEIRDEYLFKISKDIHQLNSIDGEFVGITKISLKLYEMMLNEFANNKNPYINYEYTLLDVARNYSIGYIRIDDLAWGEIDTLSQYNKVSKNIFPKIRRRALS</sequence>
<dbReference type="PANTHER" id="PTHR43584:SF5">
    <property type="entry name" value="PROTEIN LICC"/>
    <property type="match status" value="1"/>
</dbReference>
<dbReference type="InterPro" id="IPR050065">
    <property type="entry name" value="GlmU-like"/>
</dbReference>
<proteinExistence type="predicted"/>
<dbReference type="Pfam" id="PF12804">
    <property type="entry name" value="NTP_transf_3"/>
    <property type="match status" value="1"/>
</dbReference>
<dbReference type="AlphaFoldDB" id="A0A1M5YJB8"/>
<gene>
    <name evidence="4" type="ORF">SAMN02745196_02990</name>
</gene>
<evidence type="ECO:0000313" key="5">
    <source>
        <dbReference type="Proteomes" id="UP000184526"/>
    </source>
</evidence>
<dbReference type="PANTHER" id="PTHR43584">
    <property type="entry name" value="NUCLEOTIDYL TRANSFERASE"/>
    <property type="match status" value="1"/>
</dbReference>
<dbReference type="Gene3D" id="3.90.550.10">
    <property type="entry name" value="Spore Coat Polysaccharide Biosynthesis Protein SpsA, Chain A"/>
    <property type="match status" value="1"/>
</dbReference>
<dbReference type="OrthoDB" id="9813612at2"/>
<feature type="domain" description="MobA-like NTP transferase" evidence="3">
    <location>
        <begin position="93"/>
        <end position="215"/>
    </location>
</feature>
<accession>A0A1M5YJB8</accession>
<keyword evidence="2" id="KW-0548">Nucleotidyltransferase</keyword>
<dbReference type="SUPFAM" id="SSF46785">
    <property type="entry name" value="Winged helix' DNA-binding domain"/>
    <property type="match status" value="1"/>
</dbReference>
<dbReference type="Pfam" id="PF13412">
    <property type="entry name" value="HTH_24"/>
    <property type="match status" value="1"/>
</dbReference>
<dbReference type="InterPro" id="IPR029044">
    <property type="entry name" value="Nucleotide-diphossugar_trans"/>
</dbReference>
<dbReference type="Gene3D" id="1.10.10.10">
    <property type="entry name" value="Winged helix-like DNA-binding domain superfamily/Winged helix DNA-binding domain"/>
    <property type="match status" value="1"/>
</dbReference>
<dbReference type="EMBL" id="FQXP01000016">
    <property type="protein sequence ID" value="SHI12018.1"/>
    <property type="molecule type" value="Genomic_DNA"/>
</dbReference>
<dbReference type="InterPro" id="IPR025877">
    <property type="entry name" value="MobA-like_NTP_Trfase"/>
</dbReference>